<proteinExistence type="predicted"/>
<sequence length="107" mass="12473">MPNTTITNEMIRHTVMAPMKAKDSDLEMARFLKVTRFSVCKVRKELPNENSGDELATTQKRKQHYQLSDHSLGTPEFVRRVHGMVDKNRTKSMPHIMLNIFKCLKEQ</sequence>
<evidence type="ECO:0000313" key="3">
    <source>
        <dbReference type="Proteomes" id="UP000321570"/>
    </source>
</evidence>
<evidence type="ECO:0000256" key="1">
    <source>
        <dbReference type="SAM" id="MobiDB-lite"/>
    </source>
</evidence>
<dbReference type="AlphaFoldDB" id="A0A564XZJ7"/>
<feature type="region of interest" description="Disordered" evidence="1">
    <location>
        <begin position="47"/>
        <end position="71"/>
    </location>
</feature>
<organism evidence="2 3">
    <name type="scientific">Hymenolepis diminuta</name>
    <name type="common">Rat tapeworm</name>
    <dbReference type="NCBI Taxonomy" id="6216"/>
    <lineage>
        <taxon>Eukaryota</taxon>
        <taxon>Metazoa</taxon>
        <taxon>Spiralia</taxon>
        <taxon>Lophotrochozoa</taxon>
        <taxon>Platyhelminthes</taxon>
        <taxon>Cestoda</taxon>
        <taxon>Eucestoda</taxon>
        <taxon>Cyclophyllidea</taxon>
        <taxon>Hymenolepididae</taxon>
        <taxon>Hymenolepis</taxon>
    </lineage>
</organism>
<dbReference type="Proteomes" id="UP000321570">
    <property type="component" value="Unassembled WGS sequence"/>
</dbReference>
<gene>
    <name evidence="2" type="ORF">WMSIL1_LOCUS1003</name>
</gene>
<protein>
    <submittedName>
        <fullName evidence="2">Uncharacterized protein</fullName>
    </submittedName>
</protein>
<keyword evidence="3" id="KW-1185">Reference proteome</keyword>
<dbReference type="EMBL" id="CABIJS010000022">
    <property type="protein sequence ID" value="VUZ39754.1"/>
    <property type="molecule type" value="Genomic_DNA"/>
</dbReference>
<evidence type="ECO:0000313" key="2">
    <source>
        <dbReference type="EMBL" id="VUZ39754.1"/>
    </source>
</evidence>
<accession>A0A564XZJ7</accession>
<name>A0A564XZJ7_HYMDI</name>
<reference evidence="2 3" key="1">
    <citation type="submission" date="2019-07" db="EMBL/GenBank/DDBJ databases">
        <authorList>
            <person name="Jastrzebski P J."/>
            <person name="Paukszto L."/>
            <person name="Jastrzebski P J."/>
        </authorList>
    </citation>
    <scope>NUCLEOTIDE SEQUENCE [LARGE SCALE GENOMIC DNA]</scope>
    <source>
        <strain evidence="2 3">WMS-il1</strain>
    </source>
</reference>